<organism evidence="1 2">
    <name type="scientific">Bombardia bombarda</name>
    <dbReference type="NCBI Taxonomy" id="252184"/>
    <lineage>
        <taxon>Eukaryota</taxon>
        <taxon>Fungi</taxon>
        <taxon>Dikarya</taxon>
        <taxon>Ascomycota</taxon>
        <taxon>Pezizomycotina</taxon>
        <taxon>Sordariomycetes</taxon>
        <taxon>Sordariomycetidae</taxon>
        <taxon>Sordariales</taxon>
        <taxon>Lasiosphaeriaceae</taxon>
        <taxon>Bombardia</taxon>
    </lineage>
</organism>
<accession>A0AA39XA63</accession>
<evidence type="ECO:0000313" key="2">
    <source>
        <dbReference type="Proteomes" id="UP001174934"/>
    </source>
</evidence>
<proteinExistence type="predicted"/>
<evidence type="ECO:0000313" key="1">
    <source>
        <dbReference type="EMBL" id="KAK0629980.1"/>
    </source>
</evidence>
<dbReference type="AlphaFoldDB" id="A0AA39XA63"/>
<dbReference type="Proteomes" id="UP001174934">
    <property type="component" value="Unassembled WGS sequence"/>
</dbReference>
<reference evidence="1" key="1">
    <citation type="submission" date="2023-06" db="EMBL/GenBank/DDBJ databases">
        <title>Genome-scale phylogeny and comparative genomics of the fungal order Sordariales.</title>
        <authorList>
            <consortium name="Lawrence Berkeley National Laboratory"/>
            <person name="Hensen N."/>
            <person name="Bonometti L."/>
            <person name="Westerberg I."/>
            <person name="Brannstrom I.O."/>
            <person name="Guillou S."/>
            <person name="Cros-Aarteil S."/>
            <person name="Calhoun S."/>
            <person name="Haridas S."/>
            <person name="Kuo A."/>
            <person name="Mondo S."/>
            <person name="Pangilinan J."/>
            <person name="Riley R."/>
            <person name="LaButti K."/>
            <person name="Andreopoulos B."/>
            <person name="Lipzen A."/>
            <person name="Chen C."/>
            <person name="Yanf M."/>
            <person name="Daum C."/>
            <person name="Ng V."/>
            <person name="Clum A."/>
            <person name="Steindorff A."/>
            <person name="Ohm R."/>
            <person name="Martin F."/>
            <person name="Silar P."/>
            <person name="Natvig D."/>
            <person name="Lalanne C."/>
            <person name="Gautier V."/>
            <person name="Ament-velasquez S.L."/>
            <person name="Kruys A."/>
            <person name="Hutchinson M.I."/>
            <person name="Powell A.J."/>
            <person name="Barry K."/>
            <person name="Miller A.N."/>
            <person name="Grigoriev I.V."/>
            <person name="Debuchy R."/>
            <person name="Gladieux P."/>
            <person name="Thoren M.H."/>
            <person name="Johannesson H."/>
        </authorList>
    </citation>
    <scope>NUCLEOTIDE SEQUENCE</scope>
    <source>
        <strain evidence="1">SMH3391-2</strain>
    </source>
</reference>
<keyword evidence="2" id="KW-1185">Reference proteome</keyword>
<dbReference type="EMBL" id="JAULSR010000002">
    <property type="protein sequence ID" value="KAK0629980.1"/>
    <property type="molecule type" value="Genomic_DNA"/>
</dbReference>
<sequence length="476" mass="52386">MTLALKSSATETTVSRFLVSCFSMPGESGSEDLTRYLLQNCRTELLSVLLPDPGQSLLYIVNSELEAALGRRAIKQLDKNTLVLESGLPATGEIAVLTYSELTLSGDLNGPWRFKANSLLIVLEMPLASTIRFERCKADIGLLLISLPTDKCGLVVNLVAFGHEENHRLTGLQRRGCLDSIETHTLSELGPEWVESCQQLGTSRARDLPLAPHDPAYNEHVQVTALHMIHSFPGSQLHQLPFEGMEWHRTDNRHRAVKEAIRRLRLMGLVTAGQGGDVTGLITTIKGDCALQTLRRIGPNIKAGCLISSALASGDALSQGVKRLLIRAAAMLLYVLQAEIKRPVLEGEPDMFFTKTVDGGWGPATELAVQGFLWLCVSLWEQARVTTNNFAGSDSTPDRVEVADGWAQFHRWRCQRTLATIREIEKNTGLNLLELGSGLALSPQDHHELQKHLILAFVDSLCFLPKDEAMGYHIMG</sequence>
<comment type="caution">
    <text evidence="1">The sequence shown here is derived from an EMBL/GenBank/DDBJ whole genome shotgun (WGS) entry which is preliminary data.</text>
</comment>
<name>A0AA39XA63_9PEZI</name>
<gene>
    <name evidence="1" type="ORF">B0T17DRAFT_635510</name>
</gene>
<protein>
    <submittedName>
        <fullName evidence="1">Uncharacterized protein</fullName>
    </submittedName>
</protein>